<dbReference type="AlphaFoldDB" id="A0A4U1BLY9"/>
<keyword evidence="1" id="KW-1133">Transmembrane helix</keyword>
<comment type="caution">
    <text evidence="2">The sequence shown here is derived from an EMBL/GenBank/DDBJ whole genome shotgun (WGS) entry which is preliminary data.</text>
</comment>
<feature type="transmembrane region" description="Helical" evidence="1">
    <location>
        <begin position="51"/>
        <end position="69"/>
    </location>
</feature>
<accession>A0A4U1BLY9</accession>
<proteinExistence type="predicted"/>
<dbReference type="EMBL" id="SWCJ01000008">
    <property type="protein sequence ID" value="TKB54471.1"/>
    <property type="molecule type" value="Genomic_DNA"/>
</dbReference>
<name>A0A4U1BLY9_9GAMM</name>
<dbReference type="InterPro" id="IPR018643">
    <property type="entry name" value="DUF2069_membrane"/>
</dbReference>
<dbReference type="Proteomes" id="UP000305675">
    <property type="component" value="Unassembled WGS sequence"/>
</dbReference>
<dbReference type="OrthoDB" id="5569826at2"/>
<dbReference type="Pfam" id="PF09842">
    <property type="entry name" value="DUF2069"/>
    <property type="match status" value="1"/>
</dbReference>
<protein>
    <submittedName>
        <fullName evidence="2">DUF2069 domain-containing protein</fullName>
    </submittedName>
</protein>
<gene>
    <name evidence="2" type="ORF">FCL42_11710</name>
</gene>
<keyword evidence="1" id="KW-0472">Membrane</keyword>
<keyword evidence="1" id="KW-0812">Transmembrane</keyword>
<organism evidence="2 3">
    <name type="scientific">Ferrimonas aestuarii</name>
    <dbReference type="NCBI Taxonomy" id="2569539"/>
    <lineage>
        <taxon>Bacteria</taxon>
        <taxon>Pseudomonadati</taxon>
        <taxon>Pseudomonadota</taxon>
        <taxon>Gammaproteobacteria</taxon>
        <taxon>Alteromonadales</taxon>
        <taxon>Ferrimonadaceae</taxon>
        <taxon>Ferrimonas</taxon>
    </lineage>
</organism>
<evidence type="ECO:0000313" key="3">
    <source>
        <dbReference type="Proteomes" id="UP000305675"/>
    </source>
</evidence>
<sequence length="141" mass="15815">MAKPPSDARQSKCWRSSNKMTTSALGKIALGSYLSCLVFIPLWYLVLSPSLGYSIGFQALMLLPLVLPLPGLLKGKPYTHAWSGFIACLYLLSSLTAIWTSEEQRLWPFIATLLLLSWLFASSFYARQRGRELGLSLKKRK</sequence>
<feature type="transmembrane region" description="Helical" evidence="1">
    <location>
        <begin position="81"/>
        <end position="100"/>
    </location>
</feature>
<evidence type="ECO:0000256" key="1">
    <source>
        <dbReference type="SAM" id="Phobius"/>
    </source>
</evidence>
<feature type="transmembrane region" description="Helical" evidence="1">
    <location>
        <begin position="24"/>
        <end position="45"/>
    </location>
</feature>
<reference evidence="2 3" key="1">
    <citation type="submission" date="2019-04" db="EMBL/GenBank/DDBJ databases">
        <authorList>
            <person name="Hwang J.C."/>
        </authorList>
    </citation>
    <scope>NUCLEOTIDE SEQUENCE [LARGE SCALE GENOMIC DNA]</scope>
    <source>
        <strain evidence="2 3">IMCC35002</strain>
    </source>
</reference>
<evidence type="ECO:0000313" key="2">
    <source>
        <dbReference type="EMBL" id="TKB54471.1"/>
    </source>
</evidence>
<feature type="transmembrane region" description="Helical" evidence="1">
    <location>
        <begin position="106"/>
        <end position="126"/>
    </location>
</feature>
<keyword evidence="3" id="KW-1185">Reference proteome</keyword>